<dbReference type="PANTHER" id="PTHR42748">
    <property type="entry name" value="NITROGEN METABOLITE REPRESSION PROTEIN NMRA FAMILY MEMBER"/>
    <property type="match status" value="1"/>
</dbReference>
<evidence type="ECO:0000313" key="4">
    <source>
        <dbReference type="EMBL" id="KAF1960461.1"/>
    </source>
</evidence>
<dbReference type="Gene3D" id="3.90.25.10">
    <property type="entry name" value="UDP-galactose 4-epimerase, domain 1"/>
    <property type="match status" value="1"/>
</dbReference>
<keyword evidence="2" id="KW-0521">NADP</keyword>
<dbReference type="Proteomes" id="UP000800035">
    <property type="component" value="Unassembled WGS sequence"/>
</dbReference>
<name>A0A6A5U6D9_9PLEO</name>
<evidence type="ECO:0000256" key="2">
    <source>
        <dbReference type="ARBA" id="ARBA00022857"/>
    </source>
</evidence>
<proteinExistence type="inferred from homology"/>
<sequence>MELRRIFIIGGTGAQGLPVVESLVSDGRYNVRILTRDATSKRSQSLQALGKNVELVEGTFTNESDVRKGYSGCDAAFVNIDGFNTGEMAELYWAIRCYELAIEDGGIRFFVYGNLDYVYKESGYRPEFRTGHYDGKGRIGEWILFQAKSVAEKTGKSMGTALFTTGPYMEMSISVHTPMAPKVEKDENGNDVLTWRLPLEDGAVPHVSLEDCGPYVRWLFDNPERANGMDLQVSIAHLNYREIAEAFTKVTGKPARFINTDLDTYFREGPLSPVAERPSGYTASLENPATMRIKENFSGFWHVFRASGGNKGVIRRDYKLLDEIHPQRIRSAEEWFRREEEKGRKAGKGSLWDRVQPSQMQTILKLHEDGFRNPSATR</sequence>
<comment type="similarity">
    <text evidence="1">Belongs to the NmrA-type oxidoreductase family.</text>
</comment>
<reference evidence="4" key="1">
    <citation type="journal article" date="2020" name="Stud. Mycol.">
        <title>101 Dothideomycetes genomes: a test case for predicting lifestyles and emergence of pathogens.</title>
        <authorList>
            <person name="Haridas S."/>
            <person name="Albert R."/>
            <person name="Binder M."/>
            <person name="Bloem J."/>
            <person name="Labutti K."/>
            <person name="Salamov A."/>
            <person name="Andreopoulos B."/>
            <person name="Baker S."/>
            <person name="Barry K."/>
            <person name="Bills G."/>
            <person name="Bluhm B."/>
            <person name="Cannon C."/>
            <person name="Castanera R."/>
            <person name="Culley D."/>
            <person name="Daum C."/>
            <person name="Ezra D."/>
            <person name="Gonzalez J."/>
            <person name="Henrissat B."/>
            <person name="Kuo A."/>
            <person name="Liang C."/>
            <person name="Lipzen A."/>
            <person name="Lutzoni F."/>
            <person name="Magnuson J."/>
            <person name="Mondo S."/>
            <person name="Nolan M."/>
            <person name="Ohm R."/>
            <person name="Pangilinan J."/>
            <person name="Park H.-J."/>
            <person name="Ramirez L."/>
            <person name="Alfaro M."/>
            <person name="Sun H."/>
            <person name="Tritt A."/>
            <person name="Yoshinaga Y."/>
            <person name="Zwiers L.-H."/>
            <person name="Turgeon B."/>
            <person name="Goodwin S."/>
            <person name="Spatafora J."/>
            <person name="Crous P."/>
            <person name="Grigoriev I."/>
        </authorList>
    </citation>
    <scope>NUCLEOTIDE SEQUENCE</scope>
    <source>
        <strain evidence="4">CBS 675.92</strain>
    </source>
</reference>
<dbReference type="EMBL" id="ML976983">
    <property type="protein sequence ID" value="KAF1960461.1"/>
    <property type="molecule type" value="Genomic_DNA"/>
</dbReference>
<dbReference type="OrthoDB" id="300709at2759"/>
<evidence type="ECO:0000313" key="5">
    <source>
        <dbReference type="Proteomes" id="UP000800035"/>
    </source>
</evidence>
<dbReference type="PANTHER" id="PTHR42748:SF14">
    <property type="entry name" value="SNOAL-LIKE DOMAIN-CONTAINING PROTEIN"/>
    <property type="match status" value="1"/>
</dbReference>
<evidence type="ECO:0000256" key="1">
    <source>
        <dbReference type="ARBA" id="ARBA00006328"/>
    </source>
</evidence>
<feature type="domain" description="NmrA-like" evidence="3">
    <location>
        <begin position="5"/>
        <end position="261"/>
    </location>
</feature>
<dbReference type="AlphaFoldDB" id="A0A6A5U6D9"/>
<dbReference type="InterPro" id="IPR051164">
    <property type="entry name" value="NmrA-like_oxidored"/>
</dbReference>
<dbReference type="GO" id="GO:0005634">
    <property type="term" value="C:nucleus"/>
    <property type="evidence" value="ECO:0007669"/>
    <property type="project" value="TreeGrafter"/>
</dbReference>
<organism evidence="4 5">
    <name type="scientific">Byssothecium circinans</name>
    <dbReference type="NCBI Taxonomy" id="147558"/>
    <lineage>
        <taxon>Eukaryota</taxon>
        <taxon>Fungi</taxon>
        <taxon>Dikarya</taxon>
        <taxon>Ascomycota</taxon>
        <taxon>Pezizomycotina</taxon>
        <taxon>Dothideomycetes</taxon>
        <taxon>Pleosporomycetidae</taxon>
        <taxon>Pleosporales</taxon>
        <taxon>Massarineae</taxon>
        <taxon>Massarinaceae</taxon>
        <taxon>Byssothecium</taxon>
    </lineage>
</organism>
<keyword evidence="5" id="KW-1185">Reference proteome</keyword>
<dbReference type="InterPro" id="IPR008030">
    <property type="entry name" value="NmrA-like"/>
</dbReference>
<dbReference type="Gene3D" id="3.40.50.720">
    <property type="entry name" value="NAD(P)-binding Rossmann-like Domain"/>
    <property type="match status" value="1"/>
</dbReference>
<dbReference type="InterPro" id="IPR036291">
    <property type="entry name" value="NAD(P)-bd_dom_sf"/>
</dbReference>
<gene>
    <name evidence="4" type="ORF">CC80DRAFT_523486</name>
</gene>
<dbReference type="Pfam" id="PF05368">
    <property type="entry name" value="NmrA"/>
    <property type="match status" value="1"/>
</dbReference>
<accession>A0A6A5U6D9</accession>
<dbReference type="SUPFAM" id="SSF51735">
    <property type="entry name" value="NAD(P)-binding Rossmann-fold domains"/>
    <property type="match status" value="1"/>
</dbReference>
<protein>
    <submittedName>
        <fullName evidence="4">NmrA-like family protein</fullName>
    </submittedName>
</protein>
<evidence type="ECO:0000259" key="3">
    <source>
        <dbReference type="Pfam" id="PF05368"/>
    </source>
</evidence>